<dbReference type="AlphaFoldDB" id="A0A9N8PPS8"/>
<proteinExistence type="predicted"/>
<reference evidence="2" key="1">
    <citation type="submission" date="2020-06" db="EMBL/GenBank/DDBJ databases">
        <authorList>
            <person name="Onetto C."/>
        </authorList>
    </citation>
    <scope>NUCLEOTIDE SEQUENCE</scope>
</reference>
<sequence length="244" mass="27340">MLSLRQLSRQLPRGVARLTSTVVRQPLRTPAFAAARTAAHFSTSLLRRQDATTQELAAKLNSEIALEKEQQADDSYRYNCQEYIDNSEFKIEDKAGTEEVHLTRSYGDENVKVTFSIADFNTYDEEADAEDPALYGDEDGALDMDGQSGGANTKGAVNQGRTAGGNIRIAPEDEIAPADRPELQDEEDNSASFPLDEDLQMLLERFLEERGINTQMALFIPEYIDLKEQKEYIGWLNNMKSFVS</sequence>
<gene>
    <name evidence="2" type="ORF">AWRI4620_LOCUS2579</name>
</gene>
<dbReference type="Proteomes" id="UP000745764">
    <property type="component" value="Unassembled WGS sequence"/>
</dbReference>
<dbReference type="PANTHER" id="PTHR10826:SF1">
    <property type="entry name" value="COMPLEMENT COMPONENT 1 Q SUBCOMPONENT-BINDING PROTEIN, MITOCHONDRIAL"/>
    <property type="match status" value="1"/>
</dbReference>
<feature type="region of interest" description="Disordered" evidence="1">
    <location>
        <begin position="148"/>
        <end position="191"/>
    </location>
</feature>
<evidence type="ECO:0008006" key="4">
    <source>
        <dbReference type="Google" id="ProtNLM"/>
    </source>
</evidence>
<evidence type="ECO:0000313" key="3">
    <source>
        <dbReference type="Proteomes" id="UP000745764"/>
    </source>
</evidence>
<dbReference type="PANTHER" id="PTHR10826">
    <property type="entry name" value="COMPLEMENT COMPONENT 1"/>
    <property type="match status" value="1"/>
</dbReference>
<dbReference type="InterPro" id="IPR003428">
    <property type="entry name" value="MAM33"/>
</dbReference>
<organism evidence="2 3">
    <name type="scientific">Aureobasidium uvarum</name>
    <dbReference type="NCBI Taxonomy" id="2773716"/>
    <lineage>
        <taxon>Eukaryota</taxon>
        <taxon>Fungi</taxon>
        <taxon>Dikarya</taxon>
        <taxon>Ascomycota</taxon>
        <taxon>Pezizomycotina</taxon>
        <taxon>Dothideomycetes</taxon>
        <taxon>Dothideomycetidae</taxon>
        <taxon>Dothideales</taxon>
        <taxon>Saccotheciaceae</taxon>
        <taxon>Aureobasidium</taxon>
    </lineage>
</organism>
<dbReference type="Gene3D" id="3.10.280.10">
    <property type="entry name" value="Mitochondrial glycoprotein"/>
    <property type="match status" value="1"/>
</dbReference>
<keyword evidence="3" id="KW-1185">Reference proteome</keyword>
<dbReference type="OrthoDB" id="278212at2759"/>
<dbReference type="InterPro" id="IPR036561">
    <property type="entry name" value="MAM33_sf"/>
</dbReference>
<protein>
    <recommendedName>
        <fullName evidence="4">Mitochondrial glyco protein</fullName>
    </recommendedName>
</protein>
<dbReference type="Pfam" id="PF02330">
    <property type="entry name" value="MAM33"/>
    <property type="match status" value="2"/>
</dbReference>
<accession>A0A9N8PPS8</accession>
<evidence type="ECO:0000313" key="2">
    <source>
        <dbReference type="EMBL" id="CAD0108324.1"/>
    </source>
</evidence>
<comment type="caution">
    <text evidence="2">The sequence shown here is derived from an EMBL/GenBank/DDBJ whole genome shotgun (WGS) entry which is preliminary data.</text>
</comment>
<name>A0A9N8PPS8_9PEZI</name>
<dbReference type="EMBL" id="CAINUL010000002">
    <property type="protein sequence ID" value="CAD0108324.1"/>
    <property type="molecule type" value="Genomic_DNA"/>
</dbReference>
<dbReference type="GO" id="GO:0042256">
    <property type="term" value="P:cytosolic ribosome assembly"/>
    <property type="evidence" value="ECO:0007669"/>
    <property type="project" value="TreeGrafter"/>
</dbReference>
<dbReference type="SUPFAM" id="SSF54529">
    <property type="entry name" value="Mitochondrial glycoprotein MAM33-like"/>
    <property type="match status" value="1"/>
</dbReference>
<evidence type="ECO:0000256" key="1">
    <source>
        <dbReference type="SAM" id="MobiDB-lite"/>
    </source>
</evidence>
<dbReference type="GO" id="GO:0005759">
    <property type="term" value="C:mitochondrial matrix"/>
    <property type="evidence" value="ECO:0007669"/>
    <property type="project" value="InterPro"/>
</dbReference>